<dbReference type="AlphaFoldDB" id="A0ABD2XCA8"/>
<keyword evidence="1" id="KW-0472">Membrane</keyword>
<feature type="transmembrane region" description="Helical" evidence="1">
    <location>
        <begin position="62"/>
        <end position="84"/>
    </location>
</feature>
<feature type="transmembrane region" description="Helical" evidence="1">
    <location>
        <begin position="96"/>
        <end position="117"/>
    </location>
</feature>
<evidence type="ECO:0000313" key="3">
    <source>
        <dbReference type="Proteomes" id="UP001627154"/>
    </source>
</evidence>
<name>A0ABD2XCA8_9HYME</name>
<keyword evidence="1" id="KW-0812">Transmembrane</keyword>
<accession>A0ABD2XCA8</accession>
<evidence type="ECO:0000313" key="2">
    <source>
        <dbReference type="EMBL" id="KAL3402311.1"/>
    </source>
</evidence>
<keyword evidence="1" id="KW-1133">Transmembrane helix</keyword>
<proteinExistence type="predicted"/>
<evidence type="ECO:0000256" key="1">
    <source>
        <dbReference type="SAM" id="Phobius"/>
    </source>
</evidence>
<gene>
    <name evidence="2" type="ORF">TKK_004829</name>
</gene>
<dbReference type="Proteomes" id="UP001627154">
    <property type="component" value="Unassembled WGS sequence"/>
</dbReference>
<protein>
    <submittedName>
        <fullName evidence="2">Uncharacterized protein</fullName>
    </submittedName>
</protein>
<sequence>MSTRISWECDNATKSTAEESLQGGPAKPFPCAPDKFCFYCCCNPQCCFVIQRKPPKHFWEAWYVWLSIALLVVIVLSAIGTYIVTNCKQNLASIGFWGRGIGAVAAATTTSLVGSAASRNRTLQQQQAIVDNRNDISINVIPTSAATLSSHRKIMLIPPQPACTHLSEYITDINI</sequence>
<reference evidence="2 3" key="1">
    <citation type="journal article" date="2024" name="bioRxiv">
        <title>A reference genome for Trichogramma kaykai: A tiny desert-dwelling parasitoid wasp with competing sex-ratio distorters.</title>
        <authorList>
            <person name="Culotta J."/>
            <person name="Lindsey A.R."/>
        </authorList>
    </citation>
    <scope>NUCLEOTIDE SEQUENCE [LARGE SCALE GENOMIC DNA]</scope>
    <source>
        <strain evidence="2 3">KSX58</strain>
    </source>
</reference>
<keyword evidence="3" id="KW-1185">Reference proteome</keyword>
<comment type="caution">
    <text evidence="2">The sequence shown here is derived from an EMBL/GenBank/DDBJ whole genome shotgun (WGS) entry which is preliminary data.</text>
</comment>
<dbReference type="EMBL" id="JBJJXI010000037">
    <property type="protein sequence ID" value="KAL3402311.1"/>
    <property type="molecule type" value="Genomic_DNA"/>
</dbReference>
<organism evidence="2 3">
    <name type="scientific">Trichogramma kaykai</name>
    <dbReference type="NCBI Taxonomy" id="54128"/>
    <lineage>
        <taxon>Eukaryota</taxon>
        <taxon>Metazoa</taxon>
        <taxon>Ecdysozoa</taxon>
        <taxon>Arthropoda</taxon>
        <taxon>Hexapoda</taxon>
        <taxon>Insecta</taxon>
        <taxon>Pterygota</taxon>
        <taxon>Neoptera</taxon>
        <taxon>Endopterygota</taxon>
        <taxon>Hymenoptera</taxon>
        <taxon>Apocrita</taxon>
        <taxon>Proctotrupomorpha</taxon>
        <taxon>Chalcidoidea</taxon>
        <taxon>Trichogrammatidae</taxon>
        <taxon>Trichogramma</taxon>
    </lineage>
</organism>